<comment type="catalytic activity">
    <reaction evidence="6">
        <text>adenosine(1618) in 23S rRNA + S-adenosyl-L-methionine = N(6)-methyladenosine(1618) in 23S rRNA + S-adenosyl-L-homocysteine + H(+)</text>
        <dbReference type="Rhea" id="RHEA:16497"/>
        <dbReference type="Rhea" id="RHEA-COMP:10229"/>
        <dbReference type="Rhea" id="RHEA-COMP:10231"/>
        <dbReference type="ChEBI" id="CHEBI:15378"/>
        <dbReference type="ChEBI" id="CHEBI:57856"/>
        <dbReference type="ChEBI" id="CHEBI:59789"/>
        <dbReference type="ChEBI" id="CHEBI:74411"/>
        <dbReference type="ChEBI" id="CHEBI:74449"/>
        <dbReference type="EC" id="2.1.1.181"/>
    </reaction>
</comment>
<dbReference type="NCBIfam" id="NF008725">
    <property type="entry name" value="PRK11727.1"/>
    <property type="match status" value="1"/>
</dbReference>
<dbReference type="AlphaFoldDB" id="A0A238UB61"/>
<gene>
    <name evidence="6 7" type="primary">rlmF</name>
    <name evidence="7" type="ORF">TJEJU_2123</name>
</gene>
<reference evidence="7 8" key="1">
    <citation type="submission" date="2017-07" db="EMBL/GenBank/DDBJ databases">
        <authorList>
            <person name="Sun Z.S."/>
            <person name="Albrecht U."/>
            <person name="Echele G."/>
            <person name="Lee C.C."/>
        </authorList>
    </citation>
    <scope>NUCLEOTIDE SEQUENCE [LARGE SCALE GENOMIC DNA]</scope>
    <source>
        <strain evidence="8">type strain: KCTC 22618</strain>
    </source>
</reference>
<dbReference type="PANTHER" id="PTHR13393">
    <property type="entry name" value="SAM-DEPENDENT METHYLTRANSFERASE"/>
    <property type="match status" value="1"/>
</dbReference>
<evidence type="ECO:0000256" key="3">
    <source>
        <dbReference type="ARBA" id="ARBA00022603"/>
    </source>
</evidence>
<accession>A0A238UB61</accession>
<dbReference type="EMBL" id="LT899436">
    <property type="protein sequence ID" value="SNR15818.1"/>
    <property type="molecule type" value="Genomic_DNA"/>
</dbReference>
<dbReference type="InterPro" id="IPR010286">
    <property type="entry name" value="METTL16/RlmF"/>
</dbReference>
<dbReference type="CDD" id="cd02440">
    <property type="entry name" value="AdoMet_MTases"/>
    <property type="match status" value="1"/>
</dbReference>
<dbReference type="Pfam" id="PF05971">
    <property type="entry name" value="Methyltransf_10"/>
    <property type="match status" value="1"/>
</dbReference>
<dbReference type="GO" id="GO:0005737">
    <property type="term" value="C:cytoplasm"/>
    <property type="evidence" value="ECO:0007669"/>
    <property type="project" value="UniProtKB-SubCell"/>
</dbReference>
<keyword evidence="8" id="KW-1185">Reference proteome</keyword>
<comment type="similarity">
    <text evidence="6">Belongs to the methyltransferase superfamily. METTL16/RlmF family.</text>
</comment>
<evidence type="ECO:0000313" key="7">
    <source>
        <dbReference type="EMBL" id="SNR15818.1"/>
    </source>
</evidence>
<dbReference type="HAMAP" id="MF_01848">
    <property type="entry name" value="23SrRNA_methyltr_F"/>
    <property type="match status" value="1"/>
</dbReference>
<dbReference type="PIRSF" id="PIRSF029038">
    <property type="entry name" value="Mtase_YbiN_prd"/>
    <property type="match status" value="1"/>
</dbReference>
<dbReference type="GO" id="GO:0070475">
    <property type="term" value="P:rRNA base methylation"/>
    <property type="evidence" value="ECO:0007669"/>
    <property type="project" value="TreeGrafter"/>
</dbReference>
<evidence type="ECO:0000256" key="2">
    <source>
        <dbReference type="ARBA" id="ARBA00022552"/>
    </source>
</evidence>
<dbReference type="KEGG" id="tje:TJEJU_2123"/>
<comment type="function">
    <text evidence="6">Specifically methylates the adenine in position 1618 of 23S rRNA.</text>
</comment>
<dbReference type="GO" id="GO:0052907">
    <property type="term" value="F:23S rRNA (adenine(1618)-N(6))-methyltransferase activity"/>
    <property type="evidence" value="ECO:0007669"/>
    <property type="project" value="UniProtKB-EC"/>
</dbReference>
<keyword evidence="4 6" id="KW-0808">Transferase</keyword>
<evidence type="ECO:0000256" key="5">
    <source>
        <dbReference type="ARBA" id="ARBA00022691"/>
    </source>
</evidence>
<evidence type="ECO:0000256" key="4">
    <source>
        <dbReference type="ARBA" id="ARBA00022679"/>
    </source>
</evidence>
<keyword evidence="1 6" id="KW-0963">Cytoplasm</keyword>
<organism evidence="7 8">
    <name type="scientific">Tenacibaculum jejuense</name>
    <dbReference type="NCBI Taxonomy" id="584609"/>
    <lineage>
        <taxon>Bacteria</taxon>
        <taxon>Pseudomonadati</taxon>
        <taxon>Bacteroidota</taxon>
        <taxon>Flavobacteriia</taxon>
        <taxon>Flavobacteriales</taxon>
        <taxon>Flavobacteriaceae</taxon>
        <taxon>Tenacibaculum</taxon>
    </lineage>
</organism>
<dbReference type="Gene3D" id="3.40.50.150">
    <property type="entry name" value="Vaccinia Virus protein VP39"/>
    <property type="match status" value="1"/>
</dbReference>
<dbReference type="OrthoDB" id="1115728at2"/>
<dbReference type="PANTHER" id="PTHR13393:SF0">
    <property type="entry name" value="RNA N6-ADENOSINE-METHYLTRANSFERASE METTL16"/>
    <property type="match status" value="1"/>
</dbReference>
<evidence type="ECO:0000313" key="8">
    <source>
        <dbReference type="Proteomes" id="UP000215214"/>
    </source>
</evidence>
<comment type="subcellular location">
    <subcellularLocation>
        <location evidence="6">Cytoplasm</location>
    </subcellularLocation>
</comment>
<dbReference type="Proteomes" id="UP000215214">
    <property type="component" value="Chromosome TJEJU"/>
</dbReference>
<keyword evidence="3 6" id="KW-0489">Methyltransferase</keyword>
<evidence type="ECO:0000256" key="1">
    <source>
        <dbReference type="ARBA" id="ARBA00022490"/>
    </source>
</evidence>
<name>A0A238UB61_9FLAO</name>
<keyword evidence="5 6" id="KW-0949">S-adenosyl-L-methionine</keyword>
<keyword evidence="2 6" id="KW-0698">rRNA processing</keyword>
<sequence>MHSRNLHKDSAYDFEKLSDANPDLKAFTFKNEYQNTTIDFGNPKAVVALNKALLIAHYNVSNWELPEGYLCPPIPSRVDYIHHIADIVTEKQEIKGLDIGVGANTIYCILGSQVYNWKMIGCDINAESIKIAQKNIDFTPKLKKNVSLIHQSNNANIFEGVINVNDYFDFSVCNPPFHNSENEAKKGTLRKLNNLNKKDFELNFGGQANELWCNGGEALFLKRMIKQSTLFKNQVGYFTSLVSKKEHLPKLEKQLSKLKAKYRVIPMQHGNKITRILAWSYIKNF</sequence>
<dbReference type="EC" id="2.1.1.181" evidence="6"/>
<proteinExistence type="inferred from homology"/>
<dbReference type="InterPro" id="IPR016909">
    <property type="entry name" value="rRNA_lsu_MeTfrase_F"/>
</dbReference>
<dbReference type="SUPFAM" id="SSF53335">
    <property type="entry name" value="S-adenosyl-L-methionine-dependent methyltransferases"/>
    <property type="match status" value="1"/>
</dbReference>
<dbReference type="InterPro" id="IPR029063">
    <property type="entry name" value="SAM-dependent_MTases_sf"/>
</dbReference>
<evidence type="ECO:0000256" key="6">
    <source>
        <dbReference type="HAMAP-Rule" id="MF_01848"/>
    </source>
</evidence>
<protein>
    <recommendedName>
        <fullName evidence="6">Ribosomal RNA large subunit methyltransferase F</fullName>
        <ecNumber evidence="6">2.1.1.181</ecNumber>
    </recommendedName>
    <alternativeName>
        <fullName evidence="6">23S rRNA mA1618 methyltransferase</fullName>
    </alternativeName>
    <alternativeName>
        <fullName evidence="6">rRNA adenine N-6-methyltransferase</fullName>
    </alternativeName>
</protein>
<dbReference type="RefSeq" id="WP_095071888.1">
    <property type="nucleotide sequence ID" value="NZ_LT899436.1"/>
</dbReference>